<dbReference type="Proteomes" id="UP000612585">
    <property type="component" value="Unassembled WGS sequence"/>
</dbReference>
<evidence type="ECO:0000256" key="4">
    <source>
        <dbReference type="SAM" id="MobiDB-lite"/>
    </source>
</evidence>
<dbReference type="SUPFAM" id="SSF53067">
    <property type="entry name" value="Actin-like ATPase domain"/>
    <property type="match status" value="2"/>
</dbReference>
<evidence type="ECO:0008006" key="7">
    <source>
        <dbReference type="Google" id="ProtNLM"/>
    </source>
</evidence>
<keyword evidence="3" id="KW-0143">Chaperone</keyword>
<keyword evidence="1" id="KW-0547">Nucleotide-binding</keyword>
<dbReference type="RefSeq" id="WP_204004746.1">
    <property type="nucleotide sequence ID" value="NZ_BOPG01000055.1"/>
</dbReference>
<dbReference type="InterPro" id="IPR013126">
    <property type="entry name" value="Hsp_70_fam"/>
</dbReference>
<reference evidence="5" key="1">
    <citation type="submission" date="2021-01" db="EMBL/GenBank/DDBJ databases">
        <title>Whole genome shotgun sequence of Virgisporangium aurantiacum NBRC 16421.</title>
        <authorList>
            <person name="Komaki H."/>
            <person name="Tamura T."/>
        </authorList>
    </citation>
    <scope>NUCLEOTIDE SEQUENCE</scope>
    <source>
        <strain evidence="5">NBRC 16421</strain>
    </source>
</reference>
<evidence type="ECO:0000313" key="6">
    <source>
        <dbReference type="Proteomes" id="UP000612585"/>
    </source>
</evidence>
<sequence>MPYVLGVDISGDNAFAAVCRRDGEGWADATAAPLGTRSTAVESALQISPTGAPVPRDGSGHDRTGEPGRSIRGYIRRVGDDVPFMIGNMRYPAHELAATMIRWIADRVWAVEDEPAEQVMFACPAGWGPHREGLLRDALRRTGLTDVMFIAAPLAATAGHTAGGEPPTAGVFAVYHLGDSGFTGSVVERHNSGAMEVIGCVEGQVGAADLDDVLVAHVGAVAGHLDRDTLTMSWLRSSCGAARERLAVAAEAVVPVPTSVGQIDVVVTRAEFAELVRPLLQPTVDSLARLVRSVLEPADPAAVLLAGEAAHTPGLDALIAPQLPVPVLTDPHPASLVARGAALAARRVAARTRAAVRSHGAWDPA</sequence>
<protein>
    <recommendedName>
        <fullName evidence="7">Hsp70 protein</fullName>
    </recommendedName>
</protein>
<evidence type="ECO:0000256" key="1">
    <source>
        <dbReference type="ARBA" id="ARBA00022741"/>
    </source>
</evidence>
<dbReference type="PANTHER" id="PTHR42749:SF1">
    <property type="entry name" value="CELL SHAPE-DETERMINING PROTEIN MREB"/>
    <property type="match status" value="1"/>
</dbReference>
<dbReference type="InterPro" id="IPR043129">
    <property type="entry name" value="ATPase_NBD"/>
</dbReference>
<dbReference type="AlphaFoldDB" id="A0A8J3ZAX6"/>
<evidence type="ECO:0000256" key="3">
    <source>
        <dbReference type="ARBA" id="ARBA00023186"/>
    </source>
</evidence>
<dbReference type="EMBL" id="BOPG01000055">
    <property type="protein sequence ID" value="GIJ60437.1"/>
    <property type="molecule type" value="Genomic_DNA"/>
</dbReference>
<comment type="caution">
    <text evidence="5">The sequence shown here is derived from an EMBL/GenBank/DDBJ whole genome shotgun (WGS) entry which is preliminary data.</text>
</comment>
<dbReference type="PANTHER" id="PTHR42749">
    <property type="entry name" value="CELL SHAPE-DETERMINING PROTEIN MREB"/>
    <property type="match status" value="1"/>
</dbReference>
<dbReference type="GO" id="GO:0140662">
    <property type="term" value="F:ATP-dependent protein folding chaperone"/>
    <property type="evidence" value="ECO:0007669"/>
    <property type="project" value="InterPro"/>
</dbReference>
<dbReference type="Pfam" id="PF00012">
    <property type="entry name" value="HSP70"/>
    <property type="match status" value="1"/>
</dbReference>
<dbReference type="Gene3D" id="3.30.420.40">
    <property type="match status" value="2"/>
</dbReference>
<evidence type="ECO:0000256" key="2">
    <source>
        <dbReference type="ARBA" id="ARBA00022840"/>
    </source>
</evidence>
<organism evidence="5 6">
    <name type="scientific">Virgisporangium aurantiacum</name>
    <dbReference type="NCBI Taxonomy" id="175570"/>
    <lineage>
        <taxon>Bacteria</taxon>
        <taxon>Bacillati</taxon>
        <taxon>Actinomycetota</taxon>
        <taxon>Actinomycetes</taxon>
        <taxon>Micromonosporales</taxon>
        <taxon>Micromonosporaceae</taxon>
        <taxon>Virgisporangium</taxon>
    </lineage>
</organism>
<proteinExistence type="predicted"/>
<gene>
    <name evidence="5" type="ORF">Vau01_079530</name>
</gene>
<keyword evidence="2" id="KW-0067">ATP-binding</keyword>
<dbReference type="Gene3D" id="3.90.640.10">
    <property type="entry name" value="Actin, Chain A, domain 4"/>
    <property type="match status" value="1"/>
</dbReference>
<name>A0A8J3ZAX6_9ACTN</name>
<evidence type="ECO:0000313" key="5">
    <source>
        <dbReference type="EMBL" id="GIJ60437.1"/>
    </source>
</evidence>
<accession>A0A8J3ZAX6</accession>
<dbReference type="GO" id="GO:0005524">
    <property type="term" value="F:ATP binding"/>
    <property type="evidence" value="ECO:0007669"/>
    <property type="project" value="UniProtKB-KW"/>
</dbReference>
<keyword evidence="6" id="KW-1185">Reference proteome</keyword>
<feature type="region of interest" description="Disordered" evidence="4">
    <location>
        <begin position="48"/>
        <end position="70"/>
    </location>
</feature>